<accession>A0A2T0BIV6</accession>
<protein>
    <submittedName>
        <fullName evidence="2">Inner membrane protein YdcO</fullName>
    </submittedName>
</protein>
<sequence>MEIKQNKKESIFEKGYKISESLKELPKHINGSTISAGAVAAIFGCTGPALLVIKAASDGGLTNVQSISWLFSIYFIGGLVSIFLALKYKQPICGAFNIPAAVMLVTVLKNFNIYQASGAYFIAGIIVFLLGISGLIGKIMRWLPLPIVMAMIAGAMIKFGTGIITSTQSMPVVGLLTLAGFFIIPKITKKVPPVLGALILGIIAVAVTGSLHFEAESFKFIAPQIIVPQFSLGATLSVSIPLAVLIIGSENAQAAGVLISQQYKPPVNVMTMVSGIGSMITSFFGGHNANVAGPMTAICASEEAGADKEGRYAASVINGILFIVFGLIASLAMAFVSALPSALTSIIAGLAMINVLYSSFKDAFSTNKFKYGSFFSLVIAMSNITVFKISAPLLALIGGVIISLLVENKDFNHKTVKA</sequence>
<dbReference type="RefSeq" id="WP_106010166.1">
    <property type="nucleotide sequence ID" value="NZ_JALCPJ010000007.1"/>
</dbReference>
<evidence type="ECO:0000256" key="1">
    <source>
        <dbReference type="SAM" id="Phobius"/>
    </source>
</evidence>
<feature type="transmembrane region" description="Helical" evidence="1">
    <location>
        <begin position="380"/>
        <end position="406"/>
    </location>
</feature>
<dbReference type="GO" id="GO:0042925">
    <property type="term" value="F:benzoate transmembrane transporter activity"/>
    <property type="evidence" value="ECO:0007669"/>
    <property type="project" value="InterPro"/>
</dbReference>
<keyword evidence="1" id="KW-1133">Transmembrane helix</keyword>
<feature type="transmembrane region" description="Helical" evidence="1">
    <location>
        <begin position="267"/>
        <end position="285"/>
    </location>
</feature>
<feature type="transmembrane region" description="Helical" evidence="1">
    <location>
        <begin position="143"/>
        <end position="164"/>
    </location>
</feature>
<name>A0A2T0BIV6_9CLOT</name>
<dbReference type="AlphaFoldDB" id="A0A2T0BIV6"/>
<feature type="transmembrane region" description="Helical" evidence="1">
    <location>
        <begin position="225"/>
        <end position="247"/>
    </location>
</feature>
<proteinExistence type="predicted"/>
<dbReference type="Pfam" id="PF03594">
    <property type="entry name" value="BenE"/>
    <property type="match status" value="1"/>
</dbReference>
<dbReference type="PANTHER" id="PTHR30199">
    <property type="entry name" value="MFS FAMILY TRANSPORTER, PREDICTED SUBSTRATE BENZOATE"/>
    <property type="match status" value="1"/>
</dbReference>
<feature type="transmembrane region" description="Helical" evidence="1">
    <location>
        <begin position="117"/>
        <end position="136"/>
    </location>
</feature>
<dbReference type="PANTHER" id="PTHR30199:SF0">
    <property type="entry name" value="INNER MEMBRANE PROTEIN YDCO"/>
    <property type="match status" value="1"/>
</dbReference>
<keyword evidence="3" id="KW-1185">Reference proteome</keyword>
<feature type="transmembrane region" description="Helical" evidence="1">
    <location>
        <begin position="33"/>
        <end position="55"/>
    </location>
</feature>
<dbReference type="Proteomes" id="UP000237798">
    <property type="component" value="Unassembled WGS sequence"/>
</dbReference>
<feature type="transmembrane region" description="Helical" evidence="1">
    <location>
        <begin position="342"/>
        <end position="360"/>
    </location>
</feature>
<reference evidence="2 3" key="1">
    <citation type="submission" date="2018-03" db="EMBL/GenBank/DDBJ databases">
        <title>Genome sequence of Clostridium luticellarii DSM 29923.</title>
        <authorList>
            <person name="Poehlein A."/>
            <person name="Daniel R."/>
        </authorList>
    </citation>
    <scope>NUCLEOTIDE SEQUENCE [LARGE SCALE GENOMIC DNA]</scope>
    <source>
        <strain evidence="2 3">DSM 29923</strain>
    </source>
</reference>
<keyword evidence="1" id="KW-0472">Membrane</keyword>
<comment type="caution">
    <text evidence="2">The sequence shown here is derived from an EMBL/GenBank/DDBJ whole genome shotgun (WGS) entry which is preliminary data.</text>
</comment>
<feature type="transmembrane region" description="Helical" evidence="1">
    <location>
        <begin position="194"/>
        <end position="213"/>
    </location>
</feature>
<evidence type="ECO:0000313" key="3">
    <source>
        <dbReference type="Proteomes" id="UP000237798"/>
    </source>
</evidence>
<keyword evidence="1" id="KW-0812">Transmembrane</keyword>
<dbReference type="GO" id="GO:0005886">
    <property type="term" value="C:plasma membrane"/>
    <property type="evidence" value="ECO:0007669"/>
    <property type="project" value="TreeGrafter"/>
</dbReference>
<evidence type="ECO:0000313" key="2">
    <source>
        <dbReference type="EMBL" id="PRR83828.1"/>
    </source>
</evidence>
<organism evidence="2 3">
    <name type="scientific">Clostridium luticellarii</name>
    <dbReference type="NCBI Taxonomy" id="1691940"/>
    <lineage>
        <taxon>Bacteria</taxon>
        <taxon>Bacillati</taxon>
        <taxon>Bacillota</taxon>
        <taxon>Clostridia</taxon>
        <taxon>Eubacteriales</taxon>
        <taxon>Clostridiaceae</taxon>
        <taxon>Clostridium</taxon>
    </lineage>
</organism>
<feature type="transmembrane region" description="Helical" evidence="1">
    <location>
        <begin position="312"/>
        <end position="335"/>
    </location>
</feature>
<dbReference type="OrthoDB" id="9813854at2"/>
<dbReference type="InterPro" id="IPR004711">
    <property type="entry name" value="Benzoate_Transporter"/>
</dbReference>
<feature type="transmembrane region" description="Helical" evidence="1">
    <location>
        <begin position="93"/>
        <end position="111"/>
    </location>
</feature>
<dbReference type="EMBL" id="PVXP01000043">
    <property type="protein sequence ID" value="PRR83828.1"/>
    <property type="molecule type" value="Genomic_DNA"/>
</dbReference>
<feature type="transmembrane region" description="Helical" evidence="1">
    <location>
        <begin position="67"/>
        <end position="86"/>
    </location>
</feature>
<gene>
    <name evidence="2" type="primary">ydcO</name>
    <name evidence="2" type="ORF">CLLU_25630</name>
</gene>